<accession>A0A3A2ZVU7</accession>
<gene>
    <name evidence="2" type="ORF">PHISCL_00383</name>
</gene>
<evidence type="ECO:0000313" key="2">
    <source>
        <dbReference type="EMBL" id="RJE27252.1"/>
    </source>
</evidence>
<dbReference type="Pfam" id="PF03435">
    <property type="entry name" value="Sacchrp_dh_NADP"/>
    <property type="match status" value="1"/>
</dbReference>
<organism evidence="2 3">
    <name type="scientific">Aspergillus sclerotialis</name>
    <dbReference type="NCBI Taxonomy" id="2070753"/>
    <lineage>
        <taxon>Eukaryota</taxon>
        <taxon>Fungi</taxon>
        <taxon>Dikarya</taxon>
        <taxon>Ascomycota</taxon>
        <taxon>Pezizomycotina</taxon>
        <taxon>Eurotiomycetes</taxon>
        <taxon>Eurotiomycetidae</taxon>
        <taxon>Eurotiales</taxon>
        <taxon>Aspergillaceae</taxon>
        <taxon>Aspergillus</taxon>
        <taxon>Aspergillus subgen. Polypaecilum</taxon>
    </lineage>
</organism>
<dbReference type="InterPro" id="IPR005097">
    <property type="entry name" value="Sacchrp_dh_NADP-bd"/>
</dbReference>
<proteinExistence type="predicted"/>
<dbReference type="STRING" id="2070753.A0A3A2ZVU7"/>
<dbReference type="PANTHER" id="PTHR43796:SF2">
    <property type="entry name" value="CARBOXYNORSPERMIDINE SYNTHASE"/>
    <property type="match status" value="1"/>
</dbReference>
<dbReference type="EMBL" id="MVGC01000006">
    <property type="protein sequence ID" value="RJE27252.1"/>
    <property type="molecule type" value="Genomic_DNA"/>
</dbReference>
<dbReference type="Proteomes" id="UP000266188">
    <property type="component" value="Unassembled WGS sequence"/>
</dbReference>
<feature type="domain" description="Saccharopine dehydrogenase NADP binding" evidence="1">
    <location>
        <begin position="5"/>
        <end position="125"/>
    </location>
</feature>
<dbReference type="InterPro" id="IPR036291">
    <property type="entry name" value="NAD(P)-bd_dom_sf"/>
</dbReference>
<reference evidence="3" key="1">
    <citation type="submission" date="2017-02" db="EMBL/GenBank/DDBJ databases">
        <authorList>
            <person name="Tafer H."/>
            <person name="Lopandic K."/>
        </authorList>
    </citation>
    <scope>NUCLEOTIDE SEQUENCE [LARGE SCALE GENOMIC DNA]</scope>
    <source>
        <strain evidence="3">CBS 366.77</strain>
    </source>
</reference>
<dbReference type="Gene3D" id="3.30.360.10">
    <property type="entry name" value="Dihydrodipicolinate Reductase, domain 2"/>
    <property type="match status" value="1"/>
</dbReference>
<dbReference type="OrthoDB" id="10268090at2759"/>
<protein>
    <submittedName>
        <fullName evidence="2">Saccharopine dehydrogenase</fullName>
    </submittedName>
</protein>
<dbReference type="SUPFAM" id="SSF51735">
    <property type="entry name" value="NAD(P)-binding Rossmann-fold domains"/>
    <property type="match status" value="1"/>
</dbReference>
<dbReference type="PANTHER" id="PTHR43796">
    <property type="entry name" value="CARBOXYNORSPERMIDINE SYNTHASE"/>
    <property type="match status" value="1"/>
</dbReference>
<evidence type="ECO:0000313" key="3">
    <source>
        <dbReference type="Proteomes" id="UP000266188"/>
    </source>
</evidence>
<dbReference type="AlphaFoldDB" id="A0A3A2ZVU7"/>
<evidence type="ECO:0000259" key="1">
    <source>
        <dbReference type="Pfam" id="PF03435"/>
    </source>
</evidence>
<comment type="caution">
    <text evidence="2">The sequence shown here is derived from an EMBL/GenBank/DDBJ whole genome shotgun (WGS) entry which is preliminary data.</text>
</comment>
<keyword evidence="3" id="KW-1185">Reference proteome</keyword>
<name>A0A3A2ZVU7_9EURO</name>
<dbReference type="Gene3D" id="3.40.50.720">
    <property type="entry name" value="NAD(P)-binding Rossmann-like Domain"/>
    <property type="match status" value="1"/>
</dbReference>
<sequence>MSKPIVFIGASGAMCQLVVQRFMKASTTPIILADINLEAAEAVRAALPSGQATTLKLDLFDYGALVRTITGAALVVLGAGPYTRTSDPVMRACLEVKVPYLDFDDDVESTVAALDMNERAKKEGVAFFIGCGASPGMSNVMGVDVARQLDTVSSLEFFWLVGNEKKGGAGRAVMEHLMHIASGPCLTWINGKPTMIESYEETRFAPMLGKKSEMMLHETAHPEPVTFPRLFPNVDSIRCFGALYPEGKFGCARGLGNAVRRGLLPIHEAGDFQLKARHGELEPEIGGRLLQDLVAAFPRLDVKDEKSSRLLGQAKGSSKAASYALEGLIEQVHKGEYSAEEARDFIIEAAGYSEKVETAGSLLVRAVGTRNGHSAVVTKRSPTCGIDSYLIKSMATVTGTSCAAFMVLALQAGQNLSGVFCPEDWAEPTAFYRALETVGVPKHELPETYTYG</sequence>